<name>A0ABD5NFY5_9EURY</name>
<dbReference type="AlphaFoldDB" id="A0ABD5NFY5"/>
<accession>A0ABD5NFY5</accession>
<dbReference type="Pfam" id="PF13240">
    <property type="entry name" value="Zn_Ribbon_1"/>
    <property type="match status" value="1"/>
</dbReference>
<gene>
    <name evidence="4" type="ORF">ACFOKC_10645</name>
</gene>
<keyword evidence="2" id="KW-1133">Transmembrane helix</keyword>
<sequence>MYCTDCGAAVGDDAAFCTECGAAVDGAAGQDSAGTAERNPQRDGRETDSGWATSRLLAAGGGALAGVSLFLPWVTAVRGSFSADGMATEFAPVLMAGVAAALVFAGVSWGRGWGWLSMILTGLAGAGIAAVAFVFRATISETTTYGFVQINGNEVPIAAVEPATGVQVALAAGALVTLASLAGIAGSLTGS</sequence>
<evidence type="ECO:0000313" key="4">
    <source>
        <dbReference type="EMBL" id="MFC3478180.1"/>
    </source>
</evidence>
<feature type="domain" description="Zinc-ribbon" evidence="3">
    <location>
        <begin position="2"/>
        <end position="23"/>
    </location>
</feature>
<dbReference type="Proteomes" id="UP001595660">
    <property type="component" value="Unassembled WGS sequence"/>
</dbReference>
<protein>
    <submittedName>
        <fullName evidence="4">Zinc ribbon domain-containing protein</fullName>
    </submittedName>
</protein>
<feature type="transmembrane region" description="Helical" evidence="2">
    <location>
        <begin position="89"/>
        <end position="109"/>
    </location>
</feature>
<comment type="caution">
    <text evidence="4">The sequence shown here is derived from an EMBL/GenBank/DDBJ whole genome shotgun (WGS) entry which is preliminary data.</text>
</comment>
<keyword evidence="2" id="KW-0472">Membrane</keyword>
<dbReference type="RefSeq" id="WP_232570703.1">
    <property type="nucleotide sequence ID" value="NZ_CP089466.1"/>
</dbReference>
<feature type="transmembrane region" description="Helical" evidence="2">
    <location>
        <begin position="115"/>
        <end position="135"/>
    </location>
</feature>
<evidence type="ECO:0000259" key="3">
    <source>
        <dbReference type="Pfam" id="PF13240"/>
    </source>
</evidence>
<dbReference type="EMBL" id="JBHRWN010000002">
    <property type="protein sequence ID" value="MFC3478180.1"/>
    <property type="molecule type" value="Genomic_DNA"/>
</dbReference>
<keyword evidence="5" id="KW-1185">Reference proteome</keyword>
<keyword evidence="2" id="KW-0812">Transmembrane</keyword>
<dbReference type="InterPro" id="IPR026870">
    <property type="entry name" value="Zinc_ribbon_dom"/>
</dbReference>
<dbReference type="GeneID" id="69118816"/>
<feature type="transmembrane region" description="Helical" evidence="2">
    <location>
        <begin position="56"/>
        <end position="77"/>
    </location>
</feature>
<evidence type="ECO:0000256" key="2">
    <source>
        <dbReference type="SAM" id="Phobius"/>
    </source>
</evidence>
<proteinExistence type="predicted"/>
<evidence type="ECO:0000313" key="5">
    <source>
        <dbReference type="Proteomes" id="UP001595660"/>
    </source>
</evidence>
<feature type="region of interest" description="Disordered" evidence="1">
    <location>
        <begin position="26"/>
        <end position="48"/>
    </location>
</feature>
<reference evidence="4 5" key="1">
    <citation type="journal article" date="2019" name="Int. J. Syst. Evol. Microbiol.">
        <title>The Global Catalogue of Microorganisms (GCM) 10K type strain sequencing project: providing services to taxonomists for standard genome sequencing and annotation.</title>
        <authorList>
            <consortium name="The Broad Institute Genomics Platform"/>
            <consortium name="The Broad Institute Genome Sequencing Center for Infectious Disease"/>
            <person name="Wu L."/>
            <person name="Ma J."/>
        </authorList>
    </citation>
    <scope>NUCLEOTIDE SEQUENCE [LARGE SCALE GENOMIC DNA]</scope>
    <source>
        <strain evidence="4 5">CGMCC 1.12562</strain>
    </source>
</reference>
<feature type="compositionally biased region" description="Basic and acidic residues" evidence="1">
    <location>
        <begin position="39"/>
        <end position="48"/>
    </location>
</feature>
<evidence type="ECO:0000256" key="1">
    <source>
        <dbReference type="SAM" id="MobiDB-lite"/>
    </source>
</evidence>
<organism evidence="4 5">
    <name type="scientific">Halobacterium litoreum</name>
    <dbReference type="NCBI Taxonomy" id="2039234"/>
    <lineage>
        <taxon>Archaea</taxon>
        <taxon>Methanobacteriati</taxon>
        <taxon>Methanobacteriota</taxon>
        <taxon>Stenosarchaea group</taxon>
        <taxon>Halobacteria</taxon>
        <taxon>Halobacteriales</taxon>
        <taxon>Halobacteriaceae</taxon>
        <taxon>Halobacterium</taxon>
    </lineage>
</organism>